<evidence type="ECO:0008006" key="10">
    <source>
        <dbReference type="Google" id="ProtNLM"/>
    </source>
</evidence>
<dbReference type="Pfam" id="PF06609">
    <property type="entry name" value="TRI12"/>
    <property type="match status" value="1"/>
</dbReference>
<reference evidence="8 9" key="1">
    <citation type="submission" date="2013-03" db="EMBL/GenBank/DDBJ databases">
        <title>The Genome Sequence of Exophiala aquamarina CBS 119918.</title>
        <authorList>
            <consortium name="The Broad Institute Genomics Platform"/>
            <person name="Cuomo C."/>
            <person name="de Hoog S."/>
            <person name="Gorbushina A."/>
            <person name="Walker B."/>
            <person name="Young S.K."/>
            <person name="Zeng Q."/>
            <person name="Gargeya S."/>
            <person name="Fitzgerald M."/>
            <person name="Haas B."/>
            <person name="Abouelleil A."/>
            <person name="Allen A.W."/>
            <person name="Alvarado L."/>
            <person name="Arachchi H.M."/>
            <person name="Berlin A.M."/>
            <person name="Chapman S.B."/>
            <person name="Gainer-Dewar J."/>
            <person name="Goldberg J."/>
            <person name="Griggs A."/>
            <person name="Gujja S."/>
            <person name="Hansen M."/>
            <person name="Howarth C."/>
            <person name="Imamovic A."/>
            <person name="Ireland A."/>
            <person name="Larimer J."/>
            <person name="McCowan C."/>
            <person name="Murphy C."/>
            <person name="Pearson M."/>
            <person name="Poon T.W."/>
            <person name="Priest M."/>
            <person name="Roberts A."/>
            <person name="Saif S."/>
            <person name="Shea T."/>
            <person name="Sisk P."/>
            <person name="Sykes S."/>
            <person name="Wortman J."/>
            <person name="Nusbaum C."/>
            <person name="Birren B."/>
        </authorList>
    </citation>
    <scope>NUCLEOTIDE SEQUENCE [LARGE SCALE GENOMIC DNA]</scope>
    <source>
        <strain evidence="8 9">CBS 119918</strain>
    </source>
</reference>
<evidence type="ECO:0000313" key="9">
    <source>
        <dbReference type="Proteomes" id="UP000027920"/>
    </source>
</evidence>
<dbReference type="Proteomes" id="UP000027920">
    <property type="component" value="Unassembled WGS sequence"/>
</dbReference>
<evidence type="ECO:0000256" key="5">
    <source>
        <dbReference type="ARBA" id="ARBA00022989"/>
    </source>
</evidence>
<evidence type="ECO:0000256" key="4">
    <source>
        <dbReference type="ARBA" id="ARBA00022692"/>
    </source>
</evidence>
<proteinExistence type="inferred from homology"/>
<name>A0A072PGM2_9EURO</name>
<dbReference type="GO" id="GO:0005886">
    <property type="term" value="C:plasma membrane"/>
    <property type="evidence" value="ECO:0007669"/>
    <property type="project" value="TreeGrafter"/>
</dbReference>
<feature type="transmembrane region" description="Helical" evidence="7">
    <location>
        <begin position="12"/>
        <end position="34"/>
    </location>
</feature>
<accession>A0A072PGM2</accession>
<keyword evidence="6 7" id="KW-0472">Membrane</keyword>
<evidence type="ECO:0000256" key="3">
    <source>
        <dbReference type="ARBA" id="ARBA00022448"/>
    </source>
</evidence>
<evidence type="ECO:0000256" key="1">
    <source>
        <dbReference type="ARBA" id="ARBA00004141"/>
    </source>
</evidence>
<keyword evidence="4 7" id="KW-0812">Transmembrane</keyword>
<sequence length="165" mass="17105">MATIQPSHSTNSLVFVSFAGFCTASVLSLAIAGAQLVSPHKHLATATAVAVTSRAISSTAFTSIYSAVVGEKLDSYIPKYIATAVTNAGLPTDSIPAFTLALTSNASDQLVGIPGVSDSVIQAGVQSLWQAYADVLRYPLIIAAPFALLAAVSSWFIVDLKQIMT</sequence>
<evidence type="ECO:0000313" key="8">
    <source>
        <dbReference type="EMBL" id="KEF58453.1"/>
    </source>
</evidence>
<comment type="similarity">
    <text evidence="2">Belongs to the major facilitator superfamily. TCR/Tet family.</text>
</comment>
<dbReference type="PANTHER" id="PTHR23501">
    <property type="entry name" value="MAJOR FACILITATOR SUPERFAMILY"/>
    <property type="match status" value="1"/>
</dbReference>
<comment type="subcellular location">
    <subcellularLocation>
        <location evidence="1">Membrane</location>
        <topology evidence="1">Multi-pass membrane protein</topology>
    </subcellularLocation>
</comment>
<dbReference type="PANTHER" id="PTHR23501:SF102">
    <property type="entry name" value="DRUG TRANSPORTER, PUTATIVE (AFU_ORTHOLOGUE AFUA_3G08530)-RELATED"/>
    <property type="match status" value="1"/>
</dbReference>
<dbReference type="InterPro" id="IPR010573">
    <property type="entry name" value="MFS_Str1/Tri12-like"/>
</dbReference>
<protein>
    <recommendedName>
        <fullName evidence="10">Major facilitator superfamily (MFS) profile domain-containing protein</fullName>
    </recommendedName>
</protein>
<organism evidence="8 9">
    <name type="scientific">Exophiala aquamarina CBS 119918</name>
    <dbReference type="NCBI Taxonomy" id="1182545"/>
    <lineage>
        <taxon>Eukaryota</taxon>
        <taxon>Fungi</taxon>
        <taxon>Dikarya</taxon>
        <taxon>Ascomycota</taxon>
        <taxon>Pezizomycotina</taxon>
        <taxon>Eurotiomycetes</taxon>
        <taxon>Chaetothyriomycetidae</taxon>
        <taxon>Chaetothyriales</taxon>
        <taxon>Herpotrichiellaceae</taxon>
        <taxon>Exophiala</taxon>
    </lineage>
</organism>
<dbReference type="GO" id="GO:0022857">
    <property type="term" value="F:transmembrane transporter activity"/>
    <property type="evidence" value="ECO:0007669"/>
    <property type="project" value="InterPro"/>
</dbReference>
<dbReference type="GeneID" id="25281296"/>
<dbReference type="RefSeq" id="XP_013261043.1">
    <property type="nucleotide sequence ID" value="XM_013405589.1"/>
</dbReference>
<evidence type="ECO:0000256" key="6">
    <source>
        <dbReference type="ARBA" id="ARBA00023136"/>
    </source>
</evidence>
<dbReference type="HOGENOM" id="CLU_1448310_0_0_1"/>
<dbReference type="VEuPathDB" id="FungiDB:A1O9_06379"/>
<gene>
    <name evidence="8" type="ORF">A1O9_06379</name>
</gene>
<keyword evidence="3" id="KW-0813">Transport</keyword>
<evidence type="ECO:0000256" key="7">
    <source>
        <dbReference type="SAM" id="Phobius"/>
    </source>
</evidence>
<keyword evidence="9" id="KW-1185">Reference proteome</keyword>
<evidence type="ECO:0000256" key="2">
    <source>
        <dbReference type="ARBA" id="ARBA00007520"/>
    </source>
</evidence>
<keyword evidence="5 7" id="KW-1133">Transmembrane helix</keyword>
<feature type="transmembrane region" description="Helical" evidence="7">
    <location>
        <begin position="138"/>
        <end position="158"/>
    </location>
</feature>
<dbReference type="EMBL" id="AMGV01000004">
    <property type="protein sequence ID" value="KEF58453.1"/>
    <property type="molecule type" value="Genomic_DNA"/>
</dbReference>
<dbReference type="AlphaFoldDB" id="A0A072PGM2"/>
<comment type="caution">
    <text evidence="8">The sequence shown here is derived from an EMBL/GenBank/DDBJ whole genome shotgun (WGS) entry which is preliminary data.</text>
</comment>